<dbReference type="Gene3D" id="3.40.50.2300">
    <property type="match status" value="1"/>
</dbReference>
<dbReference type="Gene3D" id="1.10.10.10">
    <property type="entry name" value="Winged helix-like DNA-binding domain superfamily/Winged helix DNA-binding domain"/>
    <property type="match status" value="1"/>
</dbReference>
<dbReference type="InterPro" id="IPR011006">
    <property type="entry name" value="CheY-like_superfamily"/>
</dbReference>
<comment type="caution">
    <text evidence="1">The sequence shown here is derived from an EMBL/GenBank/DDBJ whole genome shotgun (WGS) entry which is preliminary data.</text>
</comment>
<dbReference type="Proteomes" id="UP000612808">
    <property type="component" value="Unassembled WGS sequence"/>
</dbReference>
<evidence type="ECO:0000313" key="2">
    <source>
        <dbReference type="Proteomes" id="UP000612808"/>
    </source>
</evidence>
<sequence length="317" mass="35262">MPAWERFRVRLLGPVEVRNGATFHTVRGVPAALLSILALPAGRRRHVTALHRMLWDGRVTRNAVQGQVSKLRKCGLDVRHDDGYYWLAGMSGDDVDAAYFQQRVGELGGDVSADEAHALLELWRDDPRVLHDRLDAGFWQPVFRARDALVERIAAVPDAVRARIGALPDFLDMFPGDPALGALRAGPDPIARPEAKRILVVDDEHGDDIAMMLFRYDCTVVRGIAEWKRLWAAGPLRFDLAIVDRHLGSAVDESGFAILDALRGSPFPRMLITADRQAGDMSDLLDRYDLATVFHKHDGGAPLSDLLDTVRRLVDEQ</sequence>
<dbReference type="SUPFAM" id="SSF52172">
    <property type="entry name" value="CheY-like"/>
    <property type="match status" value="1"/>
</dbReference>
<name>A0A8J3J595_9ACTN</name>
<dbReference type="EMBL" id="BOMB01000019">
    <property type="protein sequence ID" value="GID12385.1"/>
    <property type="molecule type" value="Genomic_DNA"/>
</dbReference>
<protein>
    <submittedName>
        <fullName evidence="1">Uncharacterized protein</fullName>
    </submittedName>
</protein>
<proteinExistence type="predicted"/>
<dbReference type="AlphaFoldDB" id="A0A8J3J595"/>
<evidence type="ECO:0000313" key="1">
    <source>
        <dbReference type="EMBL" id="GID12385.1"/>
    </source>
</evidence>
<organism evidence="1 2">
    <name type="scientific">Actinocatenispora rupis</name>
    <dbReference type="NCBI Taxonomy" id="519421"/>
    <lineage>
        <taxon>Bacteria</taxon>
        <taxon>Bacillati</taxon>
        <taxon>Actinomycetota</taxon>
        <taxon>Actinomycetes</taxon>
        <taxon>Micromonosporales</taxon>
        <taxon>Micromonosporaceae</taxon>
        <taxon>Actinocatenispora</taxon>
    </lineage>
</organism>
<dbReference type="InterPro" id="IPR036388">
    <property type="entry name" value="WH-like_DNA-bd_sf"/>
</dbReference>
<keyword evidence="2" id="KW-1185">Reference proteome</keyword>
<accession>A0A8J3J595</accession>
<gene>
    <name evidence="1" type="ORF">Aru02nite_32740</name>
</gene>
<reference evidence="1" key="1">
    <citation type="submission" date="2021-01" db="EMBL/GenBank/DDBJ databases">
        <title>Whole genome shotgun sequence of Actinocatenispora rupis NBRC 107355.</title>
        <authorList>
            <person name="Komaki H."/>
            <person name="Tamura T."/>
        </authorList>
    </citation>
    <scope>NUCLEOTIDE SEQUENCE</scope>
    <source>
        <strain evidence="1">NBRC 107355</strain>
    </source>
</reference>
<dbReference type="RefSeq" id="WP_203658369.1">
    <property type="nucleotide sequence ID" value="NZ_BAAAZM010000013.1"/>
</dbReference>